<accession>D3B3L8</accession>
<dbReference type="Proteomes" id="UP000001396">
    <property type="component" value="Unassembled WGS sequence"/>
</dbReference>
<evidence type="ECO:0000313" key="2">
    <source>
        <dbReference type="Proteomes" id="UP000001396"/>
    </source>
</evidence>
<dbReference type="InParanoid" id="D3B3L8"/>
<protein>
    <submittedName>
        <fullName evidence="1">Uncharacterized protein</fullName>
    </submittedName>
</protein>
<gene>
    <name evidence="1" type="ORF">PPL_02986</name>
</gene>
<dbReference type="AlphaFoldDB" id="D3B3L8"/>
<organism evidence="1 2">
    <name type="scientific">Heterostelium pallidum (strain ATCC 26659 / Pp 5 / PN500)</name>
    <name type="common">Cellular slime mold</name>
    <name type="synonym">Polysphondylium pallidum</name>
    <dbReference type="NCBI Taxonomy" id="670386"/>
    <lineage>
        <taxon>Eukaryota</taxon>
        <taxon>Amoebozoa</taxon>
        <taxon>Evosea</taxon>
        <taxon>Eumycetozoa</taxon>
        <taxon>Dictyostelia</taxon>
        <taxon>Acytosteliales</taxon>
        <taxon>Acytosteliaceae</taxon>
        <taxon>Heterostelium</taxon>
    </lineage>
</organism>
<evidence type="ECO:0000313" key="1">
    <source>
        <dbReference type="EMBL" id="EFA83916.1"/>
    </source>
</evidence>
<dbReference type="EMBL" id="ADBJ01000010">
    <property type="protein sequence ID" value="EFA83916.1"/>
    <property type="molecule type" value="Genomic_DNA"/>
</dbReference>
<comment type="caution">
    <text evidence="1">The sequence shown here is derived from an EMBL/GenBank/DDBJ whole genome shotgun (WGS) entry which is preliminary data.</text>
</comment>
<name>D3B3L8_HETP5</name>
<keyword evidence="2" id="KW-1185">Reference proteome</keyword>
<dbReference type="GeneID" id="31358509"/>
<sequence length="585" mass="68529">MDRLFRIVLRNKLLFNYIICIGRPFRSKNLLYYQIKQVDWILKNGYEGILWYKIKRKDNLIWKIVDRDTVLRYGSPKLFESIFLNQLEVDGGVIDADNENCLRDIIFPERRASVFLQTAIEVNSNQAAKMLLHYGDPYSIDQIESLLNHSIKHLNAEIANYIIDTFKLGEDDLKFKMDRIVIKRDIPVDRYHQFTSFLLQNKRLLSSKNSSLFILLIICGNREYIDLVYKSGIERDKTIIEQIVYTIYKILKGSLTIPIFGALEMIKCILSWLMGGLYYRSYYRCAEELVKKFTKLSKEDCVKVILFELLCGMRGDTATPITIKEKCLVKLNKIMAAINDCEDIDVAYLKYIDKCSSVDKRLFLSNSTSLTRMNHYQRIIDISNINHLIYLQQQLDLETIKSIWVKGDRNMMIFLSRHHLTSLIKLKEKSDFWSSQVIDHIDFFSLDDIEKLAPITQFLYAIKHPNRFFSIDHIRNYFVLFGSLELCEYSPTQNLDLAIVQFLLANLKKQSTLHRAIKRILMKSLHDILSPIVKYILDTYWKELPFIEPNFTKITSTDLILAKLYHTLLDSTNDQTTAKAIVESI</sequence>
<dbReference type="RefSeq" id="XP_020436033.1">
    <property type="nucleotide sequence ID" value="XM_020573961.1"/>
</dbReference>
<reference evidence="1 2" key="1">
    <citation type="journal article" date="2011" name="Genome Res.">
        <title>Phylogeny-wide analysis of social amoeba genomes highlights ancient origins for complex intercellular communication.</title>
        <authorList>
            <person name="Heidel A.J."/>
            <person name="Lawal H.M."/>
            <person name="Felder M."/>
            <person name="Schilde C."/>
            <person name="Helps N.R."/>
            <person name="Tunggal B."/>
            <person name="Rivero F."/>
            <person name="John U."/>
            <person name="Schleicher M."/>
            <person name="Eichinger L."/>
            <person name="Platzer M."/>
            <person name="Noegel A.A."/>
            <person name="Schaap P."/>
            <person name="Gloeckner G."/>
        </authorList>
    </citation>
    <scope>NUCLEOTIDE SEQUENCE [LARGE SCALE GENOMIC DNA]</scope>
    <source>
        <strain evidence="2">ATCC 26659 / Pp 5 / PN500</strain>
    </source>
</reference>
<proteinExistence type="predicted"/>